<protein>
    <submittedName>
        <fullName evidence="1">Uncharacterized protein</fullName>
    </submittedName>
</protein>
<dbReference type="EMBL" id="NEXF01000138">
    <property type="protein sequence ID" value="PSO08089.1"/>
    <property type="molecule type" value="Genomic_DNA"/>
</dbReference>
<dbReference type="Proteomes" id="UP000242015">
    <property type="component" value="Unassembled WGS sequence"/>
</dbReference>
<evidence type="ECO:0000313" key="1">
    <source>
        <dbReference type="EMBL" id="PSO08089.1"/>
    </source>
</evidence>
<sequence>MSKTPSSSELRNTRLIEHTAKLYFEYKQLKREFSLEVFEKTLKDIREPLSDDVSRQIRKALLYMAIIETLRSAKTAKTESSLTGNMESNMITGFMGAFSSPHISR</sequence>
<organism evidence="1 2">
    <name type="scientific">Candidatus Marsarchaeota G2 archaeon BE_D</name>
    <dbReference type="NCBI Taxonomy" id="1978158"/>
    <lineage>
        <taxon>Archaea</taxon>
        <taxon>Candidatus Marsarchaeota</taxon>
        <taxon>Candidatus Marsarchaeota group 2</taxon>
    </lineage>
</organism>
<evidence type="ECO:0000313" key="2">
    <source>
        <dbReference type="Proteomes" id="UP000242015"/>
    </source>
</evidence>
<reference evidence="1 2" key="1">
    <citation type="submission" date="2017-04" db="EMBL/GenBank/DDBJ databases">
        <title>Novel microbial lineages endemic to geothermal iron-oxide mats fill important gaps in the evolutionary history of Archaea.</title>
        <authorList>
            <person name="Jay Z.J."/>
            <person name="Beam J.P."/>
            <person name="Dlakic M."/>
            <person name="Rusch D.B."/>
            <person name="Kozubal M.A."/>
            <person name="Inskeep W.P."/>
        </authorList>
    </citation>
    <scope>NUCLEOTIDE SEQUENCE [LARGE SCALE GENOMIC DNA]</scope>
    <source>
        <strain evidence="1">BE_D</strain>
    </source>
</reference>
<comment type="caution">
    <text evidence="1">The sequence shown here is derived from an EMBL/GenBank/DDBJ whole genome shotgun (WGS) entry which is preliminary data.</text>
</comment>
<name>A0A2R6CB10_9ARCH</name>
<accession>A0A2R6CB10</accession>
<proteinExistence type="predicted"/>
<gene>
    <name evidence="1" type="ORF">B9Q04_07430</name>
</gene>
<dbReference type="AlphaFoldDB" id="A0A2R6CB10"/>